<proteinExistence type="predicted"/>
<sequence length="149" mass="17107">MPDTKFGEVTLDAHNRYRKQHGVQELNWSDDLASVAQRWADGISERGYLQNSDNAVIGENIFMSDEDLPGDAISELWYNEGECYDYDNPGWNKDCRHFTQMIWRTSTEIGVGKAKMKNSNRYIVVVNYKPAGNGNLPREFKKNVQPVTQ</sequence>
<dbReference type="InterPro" id="IPR002413">
    <property type="entry name" value="V5_allergen-like"/>
</dbReference>
<dbReference type="InterPro" id="IPR018244">
    <property type="entry name" value="Allrgn_V5/Tpx1_CS"/>
</dbReference>
<dbReference type="PRINTS" id="PR00838">
    <property type="entry name" value="V5ALLERGEN"/>
</dbReference>
<dbReference type="Pfam" id="PF00188">
    <property type="entry name" value="CAP"/>
    <property type="match status" value="1"/>
</dbReference>
<feature type="domain" description="SCP" evidence="1">
    <location>
        <begin position="5"/>
        <end position="136"/>
    </location>
</feature>
<dbReference type="PANTHER" id="PTHR10334">
    <property type="entry name" value="CYSTEINE-RICH SECRETORY PROTEIN-RELATED"/>
    <property type="match status" value="1"/>
</dbReference>
<dbReference type="InterPro" id="IPR034113">
    <property type="entry name" value="SCP_GAPR1-like"/>
</dbReference>
<organism evidence="2 3">
    <name type="scientific">Saccoglossus kowalevskii</name>
    <name type="common">Acorn worm</name>
    <dbReference type="NCBI Taxonomy" id="10224"/>
    <lineage>
        <taxon>Eukaryota</taxon>
        <taxon>Metazoa</taxon>
        <taxon>Hemichordata</taxon>
        <taxon>Enteropneusta</taxon>
        <taxon>Harrimaniidae</taxon>
        <taxon>Saccoglossus</taxon>
    </lineage>
</organism>
<dbReference type="Proteomes" id="UP000694865">
    <property type="component" value="Unplaced"/>
</dbReference>
<gene>
    <name evidence="3" type="primary">LOC102809251</name>
</gene>
<keyword evidence="2" id="KW-1185">Reference proteome</keyword>
<dbReference type="PROSITE" id="PS01009">
    <property type="entry name" value="CRISP_1"/>
    <property type="match status" value="1"/>
</dbReference>
<dbReference type="InterPro" id="IPR035940">
    <property type="entry name" value="CAP_sf"/>
</dbReference>
<dbReference type="RefSeq" id="XP_006814338.1">
    <property type="nucleotide sequence ID" value="XM_006814275.1"/>
</dbReference>
<reference evidence="3" key="1">
    <citation type="submission" date="2025-08" db="UniProtKB">
        <authorList>
            <consortium name="RefSeq"/>
        </authorList>
    </citation>
    <scope>IDENTIFICATION</scope>
    <source>
        <tissue evidence="3">Testes</tissue>
    </source>
</reference>
<dbReference type="SUPFAM" id="SSF55797">
    <property type="entry name" value="PR-1-like"/>
    <property type="match status" value="1"/>
</dbReference>
<dbReference type="SMART" id="SM00198">
    <property type="entry name" value="SCP"/>
    <property type="match status" value="1"/>
</dbReference>
<evidence type="ECO:0000313" key="3">
    <source>
        <dbReference type="RefSeq" id="XP_006814338.1"/>
    </source>
</evidence>
<dbReference type="GeneID" id="102809251"/>
<evidence type="ECO:0000313" key="2">
    <source>
        <dbReference type="Proteomes" id="UP000694865"/>
    </source>
</evidence>
<accession>A0ABM0M2U7</accession>
<evidence type="ECO:0000259" key="1">
    <source>
        <dbReference type="SMART" id="SM00198"/>
    </source>
</evidence>
<dbReference type="CDD" id="cd05382">
    <property type="entry name" value="CAP_GAPR1-like"/>
    <property type="match status" value="1"/>
</dbReference>
<protein>
    <submittedName>
        <fullName evidence="3">Golgi-associated plant pathogenesis-related protein 1-like</fullName>
    </submittedName>
</protein>
<name>A0ABM0M2U7_SACKO</name>
<dbReference type="InterPro" id="IPR014044">
    <property type="entry name" value="CAP_dom"/>
</dbReference>
<dbReference type="Gene3D" id="3.40.33.10">
    <property type="entry name" value="CAP"/>
    <property type="match status" value="1"/>
</dbReference>
<dbReference type="InterPro" id="IPR001283">
    <property type="entry name" value="CRISP-related"/>
</dbReference>
<dbReference type="PRINTS" id="PR00837">
    <property type="entry name" value="V5TPXLIKE"/>
</dbReference>